<dbReference type="AlphaFoldDB" id="A0A837IEM3"/>
<protein>
    <submittedName>
        <fullName evidence="2">Oxidoreductase FAD/NAD(P)-binding domain protein</fullName>
    </submittedName>
</protein>
<keyword evidence="1" id="KW-0472">Membrane</keyword>
<feature type="transmembrane region" description="Helical" evidence="1">
    <location>
        <begin position="28"/>
        <end position="50"/>
    </location>
</feature>
<name>A0A837IEM3_9BACT</name>
<sequence>MLYGLLTTLGYATVLGFLGSLPYTGWEILLSSAVLCLTCVTTNIILSFLLKIKTNIESTLITAFILTLVLSPVDLSVVALAGLIAISSKYVFVIKKKHILNPAAISLLILSLLKFGSVVWWVGSGLMLPAVMVIGILVLRKLRRLNLFLTFFMGAVTTVSVLGMIKGVDVVELYSQIFISWPIFFFGTIMLTEPLTTPPRRSAQIFYGLLVGVLFGSSFQIGPLFSTPELALVAGNVYSGVIKYRGYCRPAPLVIALGEIP</sequence>
<dbReference type="Proteomes" id="UP000034078">
    <property type="component" value="Unassembled WGS sequence"/>
</dbReference>
<proteinExistence type="predicted"/>
<feature type="transmembrane region" description="Helical" evidence="1">
    <location>
        <begin position="146"/>
        <end position="167"/>
    </location>
</feature>
<evidence type="ECO:0000313" key="2">
    <source>
        <dbReference type="EMBL" id="KKU00376.1"/>
    </source>
</evidence>
<feature type="transmembrane region" description="Helical" evidence="1">
    <location>
        <begin position="173"/>
        <end position="192"/>
    </location>
</feature>
<gene>
    <name evidence="2" type="ORF">UX01_C0005G0053</name>
</gene>
<feature type="transmembrane region" description="Helical" evidence="1">
    <location>
        <begin position="118"/>
        <end position="139"/>
    </location>
</feature>
<dbReference type="EMBL" id="LCKO01000005">
    <property type="protein sequence ID" value="KKU00376.1"/>
    <property type="molecule type" value="Genomic_DNA"/>
</dbReference>
<reference evidence="2 3" key="1">
    <citation type="journal article" date="2015" name="Nature">
        <title>rRNA introns, odd ribosomes, and small enigmatic genomes across a large radiation of phyla.</title>
        <authorList>
            <person name="Brown C.T."/>
            <person name="Hug L.A."/>
            <person name="Thomas B.C."/>
            <person name="Sharon I."/>
            <person name="Castelle C.J."/>
            <person name="Singh A."/>
            <person name="Wilkins M.J."/>
            <person name="Williams K.H."/>
            <person name="Banfield J.F."/>
        </authorList>
    </citation>
    <scope>NUCLEOTIDE SEQUENCE [LARGE SCALE GENOMIC DNA]</scope>
</reference>
<organism evidence="2 3">
    <name type="scientific">Candidatus Collierbacteria bacterium GW2011_GWB2_45_17</name>
    <dbReference type="NCBI Taxonomy" id="1618388"/>
    <lineage>
        <taxon>Bacteria</taxon>
        <taxon>Candidatus Collieribacteriota</taxon>
    </lineage>
</organism>
<feature type="transmembrane region" description="Helical" evidence="1">
    <location>
        <begin position="204"/>
        <end position="225"/>
    </location>
</feature>
<evidence type="ECO:0000313" key="3">
    <source>
        <dbReference type="Proteomes" id="UP000034078"/>
    </source>
</evidence>
<accession>A0A837IEM3</accession>
<feature type="transmembrane region" description="Helical" evidence="1">
    <location>
        <begin position="62"/>
        <end position="86"/>
    </location>
</feature>
<keyword evidence="1" id="KW-0812">Transmembrane</keyword>
<evidence type="ECO:0000256" key="1">
    <source>
        <dbReference type="SAM" id="Phobius"/>
    </source>
</evidence>
<keyword evidence="1" id="KW-1133">Transmembrane helix</keyword>
<comment type="caution">
    <text evidence="2">The sequence shown here is derived from an EMBL/GenBank/DDBJ whole genome shotgun (WGS) entry which is preliminary data.</text>
</comment>